<dbReference type="CDD" id="cd00586">
    <property type="entry name" value="4HBT"/>
    <property type="match status" value="1"/>
</dbReference>
<protein>
    <submittedName>
        <fullName evidence="1">Acyl-CoA thioester hydrolase</fullName>
    </submittedName>
</protein>
<dbReference type="PANTHER" id="PTHR31793">
    <property type="entry name" value="4-HYDROXYBENZOYL-COA THIOESTERASE FAMILY MEMBER"/>
    <property type="match status" value="1"/>
</dbReference>
<organism evidence="1 2">
    <name type="scientific">Aquisalibacillus elongatus</name>
    <dbReference type="NCBI Taxonomy" id="485577"/>
    <lineage>
        <taxon>Bacteria</taxon>
        <taxon>Bacillati</taxon>
        <taxon>Bacillota</taxon>
        <taxon>Bacilli</taxon>
        <taxon>Bacillales</taxon>
        <taxon>Bacillaceae</taxon>
        <taxon>Aquisalibacillus</taxon>
    </lineage>
</organism>
<accession>A0A3N5C9Z8</accession>
<name>A0A3N5C9Z8_9BACI</name>
<dbReference type="OrthoDB" id="9799036at2"/>
<evidence type="ECO:0000313" key="1">
    <source>
        <dbReference type="EMBL" id="RPF55435.1"/>
    </source>
</evidence>
<dbReference type="Pfam" id="PF13279">
    <property type="entry name" value="4HBT_2"/>
    <property type="match status" value="1"/>
</dbReference>
<reference evidence="1 2" key="1">
    <citation type="submission" date="2018-11" db="EMBL/GenBank/DDBJ databases">
        <title>Genomic Encyclopedia of Type Strains, Phase IV (KMG-IV): sequencing the most valuable type-strain genomes for metagenomic binning, comparative biology and taxonomic classification.</title>
        <authorList>
            <person name="Goeker M."/>
        </authorList>
    </citation>
    <scope>NUCLEOTIDE SEQUENCE [LARGE SCALE GENOMIC DNA]</scope>
    <source>
        <strain evidence="1 2">DSM 18090</strain>
    </source>
</reference>
<keyword evidence="2" id="KW-1185">Reference proteome</keyword>
<comment type="caution">
    <text evidence="1">The sequence shown here is derived from an EMBL/GenBank/DDBJ whole genome shotgun (WGS) entry which is preliminary data.</text>
</comment>
<gene>
    <name evidence="1" type="ORF">EDC24_0308</name>
</gene>
<proteinExistence type="predicted"/>
<dbReference type="InterPro" id="IPR029069">
    <property type="entry name" value="HotDog_dom_sf"/>
</dbReference>
<dbReference type="PANTHER" id="PTHR31793:SF24">
    <property type="entry name" value="LONG-CHAIN ACYL-COA THIOESTERASE FADM"/>
    <property type="match status" value="1"/>
</dbReference>
<dbReference type="Proteomes" id="UP000276443">
    <property type="component" value="Unassembled WGS sequence"/>
</dbReference>
<dbReference type="AlphaFoldDB" id="A0A3N5C9Z8"/>
<dbReference type="GO" id="GO:0047617">
    <property type="term" value="F:fatty acyl-CoA hydrolase activity"/>
    <property type="evidence" value="ECO:0007669"/>
    <property type="project" value="TreeGrafter"/>
</dbReference>
<dbReference type="Gene3D" id="3.10.129.10">
    <property type="entry name" value="Hotdog Thioesterase"/>
    <property type="match status" value="1"/>
</dbReference>
<sequence length="154" mass="17897">MRLPQYIQDVDTWKSDFYFYTPIEIRFSETDMFGHMNNVSPFIYFEEARIKFFNAIQLFGTLNESNDKVPVVGDLQCDFFKQVYFGDELKLHVKVAEVGNSSVDIHYMGLNQRDELCITGRGKVVQINPQTGKSTPFESDQLKKLENGYKTLNK</sequence>
<keyword evidence="1" id="KW-0378">Hydrolase</keyword>
<dbReference type="InterPro" id="IPR050563">
    <property type="entry name" value="4-hydroxybenzoyl-CoA_TE"/>
</dbReference>
<dbReference type="SUPFAM" id="SSF54637">
    <property type="entry name" value="Thioesterase/thiol ester dehydrase-isomerase"/>
    <property type="match status" value="1"/>
</dbReference>
<dbReference type="EMBL" id="RKRF01000007">
    <property type="protein sequence ID" value="RPF55435.1"/>
    <property type="molecule type" value="Genomic_DNA"/>
</dbReference>
<evidence type="ECO:0000313" key="2">
    <source>
        <dbReference type="Proteomes" id="UP000276443"/>
    </source>
</evidence>
<dbReference type="RefSeq" id="WP_124219099.1">
    <property type="nucleotide sequence ID" value="NZ_RKRF01000007.1"/>
</dbReference>